<dbReference type="Gene3D" id="3.60.10.10">
    <property type="entry name" value="Endonuclease/exonuclease/phosphatase"/>
    <property type="match status" value="1"/>
</dbReference>
<gene>
    <name evidence="5" type="ORF">RHGRI_007990</name>
</gene>
<dbReference type="InterPro" id="IPR025836">
    <property type="entry name" value="Zn_knuckle_CX2CX4HX4C"/>
</dbReference>
<dbReference type="InterPro" id="IPR036691">
    <property type="entry name" value="Endo/exonu/phosph_ase_sf"/>
</dbReference>
<feature type="region of interest" description="Disordered" evidence="1">
    <location>
        <begin position="425"/>
        <end position="462"/>
    </location>
</feature>
<dbReference type="EMBL" id="JACTNZ010000003">
    <property type="protein sequence ID" value="KAG5557924.1"/>
    <property type="molecule type" value="Genomic_DNA"/>
</dbReference>
<protein>
    <recommendedName>
        <fullName evidence="7">CCHC-type domain-containing protein</fullName>
    </recommendedName>
</protein>
<dbReference type="Pfam" id="PF14392">
    <property type="entry name" value="zf-CCHC_4"/>
    <property type="match status" value="1"/>
</dbReference>
<dbReference type="InterPro" id="IPR025558">
    <property type="entry name" value="DUF4283"/>
</dbReference>
<organism evidence="5 6">
    <name type="scientific">Rhododendron griersonianum</name>
    <dbReference type="NCBI Taxonomy" id="479676"/>
    <lineage>
        <taxon>Eukaryota</taxon>
        <taxon>Viridiplantae</taxon>
        <taxon>Streptophyta</taxon>
        <taxon>Embryophyta</taxon>
        <taxon>Tracheophyta</taxon>
        <taxon>Spermatophyta</taxon>
        <taxon>Magnoliopsida</taxon>
        <taxon>eudicotyledons</taxon>
        <taxon>Gunneridae</taxon>
        <taxon>Pentapetalae</taxon>
        <taxon>asterids</taxon>
        <taxon>Ericales</taxon>
        <taxon>Ericaceae</taxon>
        <taxon>Ericoideae</taxon>
        <taxon>Rhodoreae</taxon>
        <taxon>Rhododendron</taxon>
    </lineage>
</organism>
<comment type="caution">
    <text evidence="5">The sequence shown here is derived from an EMBL/GenBank/DDBJ whole genome shotgun (WGS) entry which is preliminary data.</text>
</comment>
<dbReference type="PANTHER" id="PTHR31286">
    <property type="entry name" value="GLYCINE-RICH CELL WALL STRUCTURAL PROTEIN 1.8-LIKE"/>
    <property type="match status" value="1"/>
</dbReference>
<feature type="compositionally biased region" description="Basic and acidic residues" evidence="1">
    <location>
        <begin position="289"/>
        <end position="309"/>
    </location>
</feature>
<feature type="region of interest" description="Disordered" evidence="1">
    <location>
        <begin position="255"/>
        <end position="309"/>
    </location>
</feature>
<dbReference type="PANTHER" id="PTHR31286:SF178">
    <property type="entry name" value="DUF4283 DOMAIN-CONTAINING PROTEIN"/>
    <property type="match status" value="1"/>
</dbReference>
<keyword evidence="6" id="KW-1185">Reference proteome</keyword>
<accession>A0AAV6L083</accession>
<feature type="compositionally biased region" description="Polar residues" evidence="1">
    <location>
        <begin position="450"/>
        <end position="462"/>
    </location>
</feature>
<dbReference type="SUPFAM" id="SSF56219">
    <property type="entry name" value="DNase I-like"/>
    <property type="match status" value="1"/>
</dbReference>
<dbReference type="Pfam" id="PF14111">
    <property type="entry name" value="DUF4283"/>
    <property type="match status" value="1"/>
</dbReference>
<evidence type="ECO:0000313" key="5">
    <source>
        <dbReference type="EMBL" id="KAG5557924.1"/>
    </source>
</evidence>
<dbReference type="InterPro" id="IPR040256">
    <property type="entry name" value="At4g02000-like"/>
</dbReference>
<feature type="domain" description="Endonuclease/exonuclease/phosphatase" evidence="2">
    <location>
        <begin position="550"/>
        <end position="690"/>
    </location>
</feature>
<reference evidence="5" key="1">
    <citation type="submission" date="2020-08" db="EMBL/GenBank/DDBJ databases">
        <title>Plant Genome Project.</title>
        <authorList>
            <person name="Zhang R.-G."/>
        </authorList>
    </citation>
    <scope>NUCLEOTIDE SEQUENCE</scope>
    <source>
        <strain evidence="5">WSP0</strain>
        <tissue evidence="5">Leaf</tissue>
    </source>
</reference>
<evidence type="ECO:0000313" key="6">
    <source>
        <dbReference type="Proteomes" id="UP000823749"/>
    </source>
</evidence>
<name>A0AAV6L083_9ERIC</name>
<dbReference type="Pfam" id="PF03372">
    <property type="entry name" value="Exo_endo_phos"/>
    <property type="match status" value="1"/>
</dbReference>
<dbReference type="AlphaFoldDB" id="A0AAV6L083"/>
<feature type="domain" description="DUF4283" evidence="3">
    <location>
        <begin position="40"/>
        <end position="124"/>
    </location>
</feature>
<proteinExistence type="predicted"/>
<sequence>MSDDIASPADDLSLRFKSFSLTNEESKELTILGEDIKLSEAECRLSIIGKVVTTKTVNLNGLKNTMAPLWGNPSCFKVVEVGDNLFQFVFGKEDEIFRVLAGKPWFFNNSFLILSRWSPEMKLQQLVFQHSPIWVQIWGLPLQFYSDEVGTKIGSSMGEFLDISMPGSGCREGRLMKILVNINITTPFRRGMKLKLDDGDPFWVEFRYEKLPTFCCYCGYLGHEQRSCMRQAKDMENGKFVVETQYGNWLRVSPSKSSGWRKYGPGGNRWRPGSPAKSGNGRSPSRGANRGEDTDRHSNSERDLEVRDLEITGFQEQTGDTGEKDAFQAGNSQQILPFKTNSAAKGILKPRALGPSLEQEEATRPKFCLDPITLTLVPIEPTIPLPHKPNLTSSQKAKSSIIIPLDPLIPTNTNTHISPLAPHITIPTDPNFNPPTRTTNIPTPDPNFLCHSNTVLPKNPQIENPTQLISSQEFSEGVFSSGQAPSSQKKRGRPVGSKSLVRPSSVGDNRSSACDGDEVCSPAKKPRLGGGNSEASQDSVMDEALATDTVEEASRNWPQDSHSSWHLLNVYLSPEEHVRYQQLLYLSDYIRDLNAEVVVWGDFNDILYPEEKRGGLQRSRGSCGRFQTLLNNCGLLDLGFRGYPFTWRNNRSTGTDFIESRLDRVLVSSSWSTQHHQAVVEHLECVGSDHKALLLCTKPNTRRYVTPFCFDARWFEYDDVKQIVQTQWEDDIVGSRLFCISQKIKKCRLALKSWRSSKNLNSRKEIDGIKVDIDRLEAHGRELHLKEIAGLEDNLAKAWEKEELYWKQKSHQKWLQFGDRNTSFFHASTVAKRRRNHISGIENSAGVWISEQKTVLAEFQSFFAGLFTRKDDQQDNPQAMRCFSCGASHIGKNSRGGEDSRREH</sequence>
<evidence type="ECO:0000259" key="2">
    <source>
        <dbReference type="Pfam" id="PF03372"/>
    </source>
</evidence>
<evidence type="ECO:0000259" key="3">
    <source>
        <dbReference type="Pfam" id="PF14111"/>
    </source>
</evidence>
<feature type="region of interest" description="Disordered" evidence="1">
    <location>
        <begin position="475"/>
        <end position="539"/>
    </location>
</feature>
<dbReference type="InterPro" id="IPR005135">
    <property type="entry name" value="Endo/exonuclease/phosphatase"/>
</dbReference>
<dbReference type="GO" id="GO:0003824">
    <property type="term" value="F:catalytic activity"/>
    <property type="evidence" value="ECO:0007669"/>
    <property type="project" value="InterPro"/>
</dbReference>
<feature type="domain" description="Zinc knuckle CX2CX4HX4C" evidence="4">
    <location>
        <begin position="182"/>
        <end position="228"/>
    </location>
</feature>
<dbReference type="Proteomes" id="UP000823749">
    <property type="component" value="Chromosome 3"/>
</dbReference>
<evidence type="ECO:0000256" key="1">
    <source>
        <dbReference type="SAM" id="MobiDB-lite"/>
    </source>
</evidence>
<evidence type="ECO:0000259" key="4">
    <source>
        <dbReference type="Pfam" id="PF14392"/>
    </source>
</evidence>
<feature type="compositionally biased region" description="Polar residues" evidence="1">
    <location>
        <begin position="475"/>
        <end position="487"/>
    </location>
</feature>
<feature type="compositionally biased region" description="Low complexity" evidence="1">
    <location>
        <begin position="427"/>
        <end position="442"/>
    </location>
</feature>
<evidence type="ECO:0008006" key="7">
    <source>
        <dbReference type="Google" id="ProtNLM"/>
    </source>
</evidence>